<dbReference type="Proteomes" id="UP000252554">
    <property type="component" value="Unassembled WGS sequence"/>
</dbReference>
<evidence type="ECO:0000313" key="1">
    <source>
        <dbReference type="EMBL" id="RBA62528.1"/>
    </source>
</evidence>
<reference evidence="1 2" key="1">
    <citation type="submission" date="2018-06" db="EMBL/GenBank/DDBJ databases">
        <title>Whole genome sequencing of four bacterial strains from South Shetland trench revealing bio-synthetic gene clusters.</title>
        <authorList>
            <person name="Abdel-Mageed W.M."/>
            <person name="Lehri B."/>
            <person name="Jarmusch S.A."/>
            <person name="Miranda K."/>
            <person name="Goodfellow M."/>
            <person name="Jaspars M."/>
            <person name="Karlyshev A.V."/>
        </authorList>
    </citation>
    <scope>NUCLEOTIDE SEQUENCE [LARGE SCALE GENOMIC DNA]</scope>
    <source>
        <strain evidence="1 2">SST2</strain>
    </source>
</reference>
<gene>
    <name evidence="1" type="ORF">DQ403_02880</name>
</gene>
<accession>A0A365Q0V4</accession>
<protein>
    <submittedName>
        <fullName evidence="1">Uncharacterized protein</fullName>
    </submittedName>
</protein>
<name>A0A365Q0V4_9GAMM</name>
<proteinExistence type="predicted"/>
<organism evidence="1 2">
    <name type="scientific">Stutzerimonas zhaodongensis</name>
    <dbReference type="NCBI Taxonomy" id="1176257"/>
    <lineage>
        <taxon>Bacteria</taxon>
        <taxon>Pseudomonadati</taxon>
        <taxon>Pseudomonadota</taxon>
        <taxon>Gammaproteobacteria</taxon>
        <taxon>Pseudomonadales</taxon>
        <taxon>Pseudomonadaceae</taxon>
        <taxon>Stutzerimonas</taxon>
    </lineage>
</organism>
<comment type="caution">
    <text evidence="1">The sequence shown here is derived from an EMBL/GenBank/DDBJ whole genome shotgun (WGS) entry which is preliminary data.</text>
</comment>
<evidence type="ECO:0000313" key="2">
    <source>
        <dbReference type="Proteomes" id="UP000252554"/>
    </source>
</evidence>
<sequence length="80" mass="8496">MSAEELRRVSNLAEGEAATIRFGISAIGHLMALTAGANQLSQETAVDIGWLLKSLGTLAERLTETENRIDEVRGLASKAA</sequence>
<dbReference type="AlphaFoldDB" id="A0A365Q0V4"/>
<dbReference type="EMBL" id="QNTV01000001">
    <property type="protein sequence ID" value="RBA62528.1"/>
    <property type="molecule type" value="Genomic_DNA"/>
</dbReference>